<proteinExistence type="predicted"/>
<dbReference type="AlphaFoldDB" id="F9W524"/>
<feature type="region of interest" description="Disordered" evidence="1">
    <location>
        <begin position="85"/>
        <end position="135"/>
    </location>
</feature>
<organism evidence="2 3">
    <name type="scientific">Trypanosoma congolense (strain IL3000)</name>
    <dbReference type="NCBI Taxonomy" id="1068625"/>
    <lineage>
        <taxon>Eukaryota</taxon>
        <taxon>Discoba</taxon>
        <taxon>Euglenozoa</taxon>
        <taxon>Kinetoplastea</taxon>
        <taxon>Metakinetoplastina</taxon>
        <taxon>Trypanosomatida</taxon>
        <taxon>Trypanosomatidae</taxon>
        <taxon>Trypanosoma</taxon>
        <taxon>Nannomonas</taxon>
    </lineage>
</organism>
<name>F9W524_TRYCI</name>
<evidence type="ECO:0000313" key="2">
    <source>
        <dbReference type="EMBL" id="CCD12271.1"/>
    </source>
</evidence>
<reference evidence="3" key="1">
    <citation type="submission" date="2011-07" db="EMBL/GenBank/DDBJ databases">
        <title>Divergent evolution of antigenic variation in African trypanosomes.</title>
        <authorList>
            <person name="Jackson A.P."/>
            <person name="Berry A."/>
            <person name="Allison H.C."/>
            <person name="Burton P."/>
            <person name="Anderson J."/>
            <person name="Aslett M."/>
            <person name="Brown R."/>
            <person name="Corton N."/>
            <person name="Harris D."/>
            <person name="Hauser H."/>
            <person name="Gamble J."/>
            <person name="Gilderthorp R."/>
            <person name="McQuillan J."/>
            <person name="Quail M.A."/>
            <person name="Sanders M."/>
            <person name="Van Tonder A."/>
            <person name="Ginger M.L."/>
            <person name="Donelson J.E."/>
            <person name="Field M.C."/>
            <person name="Barry J.D."/>
            <person name="Berriman M."/>
            <person name="Hertz-Fowler C."/>
        </authorList>
    </citation>
    <scope>NUCLEOTIDE SEQUENCE [LARGE SCALE GENOMIC DNA]</scope>
    <source>
        <strain evidence="3">IL3000</strain>
    </source>
</reference>
<gene>
    <name evidence="2" type="ORF">TCIL3000_0_31710</name>
</gene>
<dbReference type="EMBL" id="CAEQ01000646">
    <property type="protein sequence ID" value="CCD12271.1"/>
    <property type="molecule type" value="Genomic_DNA"/>
</dbReference>
<keyword evidence="3" id="KW-1185">Reference proteome</keyword>
<feature type="compositionally biased region" description="Polar residues" evidence="1">
    <location>
        <begin position="116"/>
        <end position="127"/>
    </location>
</feature>
<feature type="region of interest" description="Disordered" evidence="1">
    <location>
        <begin position="17"/>
        <end position="48"/>
    </location>
</feature>
<dbReference type="Proteomes" id="UP000000702">
    <property type="component" value="Unassembled WGS sequence"/>
</dbReference>
<comment type="caution">
    <text evidence="2">The sequence shown here is derived from an EMBL/GenBank/DDBJ whole genome shotgun (WGS) entry which is preliminary data.</text>
</comment>
<protein>
    <submittedName>
        <fullName evidence="2">WGS project CAEQ00000000 data, annotated contig 1265</fullName>
    </submittedName>
</protein>
<sequence>MRHRTATPCVTVSTLYKSHTSTQARSEQKRGVSPARPSNNKKLGWHKSQERAVPCESCRCCWSTLFVSPNSARAARATQRTLKRLDTRLTPETSTGDSSLHSSLLVARQQKRRSASHGNSTRGNNAFKSKREAATSAAALKERREYASNRHRSPIRAFIIPLVWPCRSLSVPSRRARLPPLKEATA</sequence>
<accession>F9W524</accession>
<dbReference type="VEuPathDB" id="TriTrypDB:TcIL3000_0_31710"/>
<feature type="compositionally biased region" description="Polar residues" evidence="1">
    <location>
        <begin position="90"/>
        <end position="102"/>
    </location>
</feature>
<reference evidence="2 3" key="2">
    <citation type="journal article" date="2012" name="Proc. Natl. Acad. Sci. U.S.A.">
        <title>Antigenic diversity is generated by distinct evolutionary mechanisms in African trypanosome species.</title>
        <authorList>
            <person name="Jackson A.P."/>
            <person name="Berry A."/>
            <person name="Aslett M."/>
            <person name="Allison H.C."/>
            <person name="Burton P."/>
            <person name="Vavrova-Anderson J."/>
            <person name="Brown R."/>
            <person name="Browne H."/>
            <person name="Corton N."/>
            <person name="Hauser H."/>
            <person name="Gamble J."/>
            <person name="Gilderthorp R."/>
            <person name="Marcello L."/>
            <person name="McQuillan J."/>
            <person name="Otto T.D."/>
            <person name="Quail M.A."/>
            <person name="Sanders M.J."/>
            <person name="van Tonder A."/>
            <person name="Ginger M.L."/>
            <person name="Field M.C."/>
            <person name="Barry J.D."/>
            <person name="Hertz-Fowler C."/>
            <person name="Berriman M."/>
        </authorList>
    </citation>
    <scope>NUCLEOTIDE SEQUENCE [LARGE SCALE GENOMIC DNA]</scope>
    <source>
        <strain evidence="2 3">IL3000</strain>
    </source>
</reference>
<evidence type="ECO:0000313" key="3">
    <source>
        <dbReference type="Proteomes" id="UP000000702"/>
    </source>
</evidence>
<evidence type="ECO:0000256" key="1">
    <source>
        <dbReference type="SAM" id="MobiDB-lite"/>
    </source>
</evidence>